<dbReference type="Proteomes" id="UP000232638">
    <property type="component" value="Plasmid pTs485"/>
</dbReference>
<organism evidence="2 3">
    <name type="scientific">Candidatus Thiodictyon syntrophicum</name>
    <dbReference type="NCBI Taxonomy" id="1166950"/>
    <lineage>
        <taxon>Bacteria</taxon>
        <taxon>Pseudomonadati</taxon>
        <taxon>Pseudomonadota</taxon>
        <taxon>Gammaproteobacteria</taxon>
        <taxon>Chromatiales</taxon>
        <taxon>Chromatiaceae</taxon>
        <taxon>Thiodictyon</taxon>
    </lineage>
</organism>
<dbReference type="InterPro" id="IPR041049">
    <property type="entry name" value="DUF5615"/>
</dbReference>
<dbReference type="KEGG" id="tsy:THSYN_31360"/>
<protein>
    <recommendedName>
        <fullName evidence="1">DUF5615 domain-containing protein</fullName>
    </recommendedName>
</protein>
<sequence length="85" mass="9787">MRLLADENLDSNIARGVVRRLPGIDLVRVQAVGLCGDDDPTVLGWAAEQGRVLITHDVATVRHFAYERRRCRNRGRIIRLRQRQR</sequence>
<reference evidence="2 3" key="1">
    <citation type="submission" date="2017-03" db="EMBL/GenBank/DDBJ databases">
        <title>Complete genome sequence of Candidatus 'Thiodictyon syntrophicum' sp. nov. strain Cad16T, a photolithoautotroph purple sulfur bacterium isolated from an alpine meromictic lake.</title>
        <authorList>
            <person name="Luedin S.M."/>
            <person name="Pothier J.F."/>
            <person name="Danza F."/>
            <person name="Storelli N."/>
            <person name="Wittwer M."/>
            <person name="Tonolla M."/>
        </authorList>
    </citation>
    <scope>NUCLEOTIDE SEQUENCE [LARGE SCALE GENOMIC DNA]</scope>
    <source>
        <strain evidence="2 3">Cad16T</strain>
        <plasmid evidence="3">Plasmid pts485</plasmid>
    </source>
</reference>
<dbReference type="EMBL" id="CP020372">
    <property type="protein sequence ID" value="AUB85712.1"/>
    <property type="molecule type" value="Genomic_DNA"/>
</dbReference>
<evidence type="ECO:0000313" key="2">
    <source>
        <dbReference type="EMBL" id="AUB85712.1"/>
    </source>
</evidence>
<dbReference type="Pfam" id="PF18480">
    <property type="entry name" value="DUF5615"/>
    <property type="match status" value="1"/>
</dbReference>
<geneLocation type="plasmid" evidence="3">
    <name>pts485</name>
</geneLocation>
<dbReference type="AlphaFoldDB" id="A0A2K8UJL9"/>
<evidence type="ECO:0000259" key="1">
    <source>
        <dbReference type="Pfam" id="PF18480"/>
    </source>
</evidence>
<evidence type="ECO:0000313" key="3">
    <source>
        <dbReference type="Proteomes" id="UP000232638"/>
    </source>
</evidence>
<name>A0A2K8UJL9_9GAMM</name>
<keyword evidence="2" id="KW-0614">Plasmid</keyword>
<gene>
    <name evidence="2" type="ORF">THSYN_31360</name>
</gene>
<keyword evidence="3" id="KW-1185">Reference proteome</keyword>
<accession>A0A2K8UJL9</accession>
<feature type="domain" description="DUF5615" evidence="1">
    <location>
        <begin position="1"/>
        <end position="58"/>
    </location>
</feature>
<proteinExistence type="predicted"/>